<dbReference type="Pfam" id="PF05327">
    <property type="entry name" value="RRN3"/>
    <property type="match status" value="1"/>
</dbReference>
<evidence type="ECO:0008006" key="5">
    <source>
        <dbReference type="Google" id="ProtNLM"/>
    </source>
</evidence>
<dbReference type="GO" id="GO:0001181">
    <property type="term" value="F:RNA polymerase I general transcription initiation factor activity"/>
    <property type="evidence" value="ECO:0007669"/>
    <property type="project" value="InterPro"/>
</dbReference>
<dbReference type="Proteomes" id="UP000242474">
    <property type="component" value="Unassembled WGS sequence"/>
</dbReference>
<evidence type="ECO:0000256" key="2">
    <source>
        <dbReference type="SAM" id="MobiDB-lite"/>
    </source>
</evidence>
<name>A0A2G5B0D1_COERN</name>
<dbReference type="GO" id="GO:0001042">
    <property type="term" value="F:RNA polymerase I core binding"/>
    <property type="evidence" value="ECO:0007669"/>
    <property type="project" value="TreeGrafter"/>
</dbReference>
<protein>
    <recommendedName>
        <fullName evidence="5">RNA polymerase I-specific transcription initiation factor RRN3</fullName>
    </recommendedName>
</protein>
<keyword evidence="4" id="KW-1185">Reference proteome</keyword>
<organism evidence="3 4">
    <name type="scientific">Coemansia reversa (strain ATCC 12441 / NRRL 1564)</name>
    <dbReference type="NCBI Taxonomy" id="763665"/>
    <lineage>
        <taxon>Eukaryota</taxon>
        <taxon>Fungi</taxon>
        <taxon>Fungi incertae sedis</taxon>
        <taxon>Zoopagomycota</taxon>
        <taxon>Kickxellomycotina</taxon>
        <taxon>Kickxellomycetes</taxon>
        <taxon>Kickxellales</taxon>
        <taxon>Kickxellaceae</taxon>
        <taxon>Coemansia</taxon>
    </lineage>
</organism>
<comment type="similarity">
    <text evidence="1">Belongs to the RRN3 family.</text>
</comment>
<dbReference type="GO" id="GO:0005634">
    <property type="term" value="C:nucleus"/>
    <property type="evidence" value="ECO:0007669"/>
    <property type="project" value="TreeGrafter"/>
</dbReference>
<proteinExistence type="inferred from homology"/>
<dbReference type="InterPro" id="IPR007991">
    <property type="entry name" value="RNA_pol_I_trans_ini_fac_RRN3"/>
</dbReference>
<evidence type="ECO:0000256" key="1">
    <source>
        <dbReference type="ARBA" id="ARBA00010098"/>
    </source>
</evidence>
<dbReference type="EMBL" id="KZ303762">
    <property type="protein sequence ID" value="PIA12485.1"/>
    <property type="molecule type" value="Genomic_DNA"/>
</dbReference>
<dbReference type="GO" id="GO:0006361">
    <property type="term" value="P:transcription initiation at RNA polymerase I promoter"/>
    <property type="evidence" value="ECO:0007669"/>
    <property type="project" value="InterPro"/>
</dbReference>
<sequence>RVHDHVHSLVREIYRAIPTCGGSLATALAECWPFRTAKANMQKLFVRNSLRCLEYADSVRREVLRMVLNHIIQIDVEVQIELEDLESDNEKDSSKPTGTNNNTADSDAEQESGSDSDSDSDTASDTDSSSESDSGSDTDSVLSNAGDLSKTRNNAKKTVAKLDSLISTLLTWLERHAPTSPETDEQSEATSRLFLLFLDLFDAVVLPTFKSRYTQFVLFYLCAKDAQYADVFLGTMVGKVGEPVRSVAQDRVSRVAKVAAAAYLGSFVARAKFLHASIVRNVVSVLVQWVNTYLDWHEQQQHEAEIAARSKQMLLGKLTQAILYMFCFRWRDMAEAAGGGPVVESELDNLRWCRELDGLQRVVFSRLNPLRACAPAVAQQFASVSSQTSFMFCYAVSAGASSDQALRARLDSFFPFDPMALPVSRQFIDPIYLEWQDVGEELSDDEDDNVDYHVISDHSDIGIDIPSAADGNEDEVIEQIVVMSISPVVSRTLIPGHRSG</sequence>
<reference evidence="3 4" key="1">
    <citation type="journal article" date="2015" name="Genome Biol. Evol.">
        <title>Phylogenomic analyses indicate that early fungi evolved digesting cell walls of algal ancestors of land plants.</title>
        <authorList>
            <person name="Chang Y."/>
            <person name="Wang S."/>
            <person name="Sekimoto S."/>
            <person name="Aerts A.L."/>
            <person name="Choi C."/>
            <person name="Clum A."/>
            <person name="LaButti K.M."/>
            <person name="Lindquist E.A."/>
            <person name="Yee Ngan C."/>
            <person name="Ohm R.A."/>
            <person name="Salamov A.A."/>
            <person name="Grigoriev I.V."/>
            <person name="Spatafora J.W."/>
            <person name="Berbee M.L."/>
        </authorList>
    </citation>
    <scope>NUCLEOTIDE SEQUENCE [LARGE SCALE GENOMIC DNA]</scope>
    <source>
        <strain evidence="3 4">NRRL 1564</strain>
    </source>
</reference>
<dbReference type="STRING" id="763665.A0A2G5B0D1"/>
<feature type="compositionally biased region" description="Acidic residues" evidence="2">
    <location>
        <begin position="106"/>
        <end position="136"/>
    </location>
</feature>
<feature type="region of interest" description="Disordered" evidence="2">
    <location>
        <begin position="86"/>
        <end position="148"/>
    </location>
</feature>
<dbReference type="PANTHER" id="PTHR12790">
    <property type="entry name" value="TRANSCRIPTION INITIATION FACTOR IA RRN3"/>
    <property type="match status" value="1"/>
</dbReference>
<dbReference type="OrthoDB" id="26970at2759"/>
<feature type="non-terminal residue" evidence="3">
    <location>
        <position position="1"/>
    </location>
</feature>
<accession>A0A2G5B0D1</accession>
<evidence type="ECO:0000313" key="4">
    <source>
        <dbReference type="Proteomes" id="UP000242474"/>
    </source>
</evidence>
<gene>
    <name evidence="3" type="ORF">COEREDRAFT_52276</name>
</gene>
<dbReference type="PANTHER" id="PTHR12790:SF0">
    <property type="entry name" value="RNA POLYMERASE I-SPECIFIC TRANSCRIPTION INITIATION FACTOR RRN3-RELATED"/>
    <property type="match status" value="1"/>
</dbReference>
<dbReference type="AlphaFoldDB" id="A0A2G5B0D1"/>
<evidence type="ECO:0000313" key="3">
    <source>
        <dbReference type="EMBL" id="PIA12485.1"/>
    </source>
</evidence>